<feature type="binding site" evidence="12">
    <location>
        <position position="238"/>
    </location>
    <ligand>
        <name>Zn(2+)</name>
        <dbReference type="ChEBI" id="CHEBI:29105"/>
        <label>1</label>
    </ligand>
</feature>
<keyword evidence="4 12" id="KW-0255">Endonuclease</keyword>
<keyword evidence="8 12" id="KW-0694">RNA-binding</keyword>
<dbReference type="AlphaFoldDB" id="A0A5E4LLM8"/>
<dbReference type="CDD" id="cd16295">
    <property type="entry name" value="TTHA0252-CPSF-like_MBL-fold"/>
    <property type="match status" value="1"/>
</dbReference>
<evidence type="ECO:0000256" key="3">
    <source>
        <dbReference type="ARBA" id="ARBA00022723"/>
    </source>
</evidence>
<evidence type="ECO:0000256" key="10">
    <source>
        <dbReference type="ARBA" id="ARBA00023125"/>
    </source>
</evidence>
<protein>
    <recommendedName>
        <fullName evidence="12">Transcription termination factor FttA</fullName>
        <ecNumber evidence="12">3.1.-.-</ecNumber>
    </recommendedName>
</protein>
<dbReference type="PANTHER" id="PTHR11203">
    <property type="entry name" value="CLEAVAGE AND POLYADENYLATION SPECIFICITY FACTOR FAMILY MEMBER"/>
    <property type="match status" value="1"/>
</dbReference>
<comment type="caution">
    <text evidence="15">The sequence shown here is derived from an EMBL/GenBank/DDBJ whole genome shotgun (WGS) entry which is preliminary data.</text>
</comment>
<dbReference type="NCBIfam" id="TIGR03675">
    <property type="entry name" value="arCOG00543"/>
    <property type="match status" value="1"/>
</dbReference>
<keyword evidence="11" id="KW-0804">Transcription</keyword>
<evidence type="ECO:0000256" key="4">
    <source>
        <dbReference type="ARBA" id="ARBA00022759"/>
    </source>
</evidence>
<feature type="domain" description="Beta-Casp" evidence="14">
    <location>
        <begin position="418"/>
        <end position="540"/>
    </location>
</feature>
<feature type="binding site" evidence="12">
    <location>
        <position position="326"/>
    </location>
    <ligand>
        <name>Zn(2+)</name>
        <dbReference type="ChEBI" id="CHEBI:29105"/>
        <label>1</label>
    </ligand>
</feature>
<dbReference type="InterPro" id="IPR011108">
    <property type="entry name" value="RMMBL"/>
</dbReference>
<dbReference type="Gene3D" id="3.40.50.10890">
    <property type="match status" value="1"/>
</dbReference>
<dbReference type="GO" id="GO:0004521">
    <property type="term" value="F:RNA endonuclease activity"/>
    <property type="evidence" value="ECO:0007669"/>
    <property type="project" value="UniProtKB-UniRule"/>
</dbReference>
<evidence type="ECO:0000256" key="6">
    <source>
        <dbReference type="ARBA" id="ARBA00022833"/>
    </source>
</evidence>
<evidence type="ECO:0000259" key="13">
    <source>
        <dbReference type="SMART" id="SM00849"/>
    </source>
</evidence>
<evidence type="ECO:0000256" key="11">
    <source>
        <dbReference type="ARBA" id="ARBA00023163"/>
    </source>
</evidence>
<dbReference type="InterPro" id="IPR036866">
    <property type="entry name" value="RibonucZ/Hydroxyglut_hydro"/>
</dbReference>
<comment type="cofactor">
    <cofactor evidence="12">
        <name>Zn(2+)</name>
        <dbReference type="ChEBI" id="CHEBI:29105"/>
    </cofactor>
    <text evidence="12">Binds 2 Zn(2+) ions, which are required for nuclease activity.</text>
</comment>
<keyword evidence="1 12" id="KW-0806">Transcription termination</keyword>
<dbReference type="InterPro" id="IPR019975">
    <property type="entry name" value="aCPSF1"/>
</dbReference>
<dbReference type="Gene3D" id="3.60.15.10">
    <property type="entry name" value="Ribonuclease Z/Hydroxyacylglutathione hydrolase-like"/>
    <property type="match status" value="1"/>
</dbReference>
<dbReference type="Pfam" id="PF17214">
    <property type="entry name" value="KH_TffA"/>
    <property type="match status" value="1"/>
</dbReference>
<dbReference type="SMART" id="SM01027">
    <property type="entry name" value="Beta-Casp"/>
    <property type="match status" value="1"/>
</dbReference>
<dbReference type="SMART" id="SM00849">
    <property type="entry name" value="Lactamase_B"/>
    <property type="match status" value="1"/>
</dbReference>
<dbReference type="SUPFAM" id="SSF56281">
    <property type="entry name" value="Metallo-hydrolase/oxidoreductase"/>
    <property type="match status" value="1"/>
</dbReference>
<dbReference type="Gene3D" id="3.30.300.230">
    <property type="match status" value="1"/>
</dbReference>
<dbReference type="Pfam" id="PF00753">
    <property type="entry name" value="Lactamase_B"/>
    <property type="match status" value="1"/>
</dbReference>
<evidence type="ECO:0000256" key="9">
    <source>
        <dbReference type="ARBA" id="ARBA00023015"/>
    </source>
</evidence>
<dbReference type="Pfam" id="PF07521">
    <property type="entry name" value="RMMBL"/>
    <property type="match status" value="1"/>
</dbReference>
<keyword evidence="7 12" id="KW-0269">Exonuclease</keyword>
<dbReference type="PANTHER" id="PTHR11203:SF51">
    <property type="entry name" value="CLEAVAGE AND POLYADENYLATION SPECIFICITY FACTOR"/>
    <property type="match status" value="1"/>
</dbReference>
<dbReference type="Pfam" id="PF10996">
    <property type="entry name" value="Beta-Casp"/>
    <property type="match status" value="1"/>
</dbReference>
<keyword evidence="5 12" id="KW-0378">Hydrolase</keyword>
<gene>
    <name evidence="15" type="primary">rnj_3</name>
    <name evidence="12" type="synonym">fttA</name>
    <name evidence="15" type="ORF">LFW2832_01312</name>
</gene>
<dbReference type="GO" id="GO:0003723">
    <property type="term" value="F:RNA binding"/>
    <property type="evidence" value="ECO:0007669"/>
    <property type="project" value="UniProtKB-UniRule"/>
</dbReference>
<name>A0A5E4LLM8_9ARCH</name>
<accession>A0A5E4LLM8</accession>
<keyword evidence="6 12" id="KW-0862">Zinc</keyword>
<comment type="similarity">
    <text evidence="12">Belongs to the metallo-beta-lactamase superfamily. RNA-metabolizing metallo-beta-lactamase-like family. FttA subfamily.</text>
</comment>
<dbReference type="InterPro" id="IPR050698">
    <property type="entry name" value="MBL"/>
</dbReference>
<dbReference type="Gene3D" id="3.30.300.20">
    <property type="match status" value="1"/>
</dbReference>
<comment type="subunit">
    <text evidence="12">Homodimer. Interacts with RNA polymerase (RNAP), interacts with the Spt4-Spt5 complex.</text>
</comment>
<feature type="binding site" evidence="12">
    <location>
        <position position="349"/>
    </location>
    <ligand>
        <name>Zn(2+)</name>
        <dbReference type="ChEBI" id="CHEBI:29105"/>
        <label>2</label>
    </ligand>
</feature>
<dbReference type="GO" id="GO:0003677">
    <property type="term" value="F:DNA binding"/>
    <property type="evidence" value="ECO:0007669"/>
    <property type="project" value="UniProtKB-KW"/>
</dbReference>
<dbReference type="InterPro" id="IPR015946">
    <property type="entry name" value="KH_dom-like_a/b"/>
</dbReference>
<evidence type="ECO:0000256" key="12">
    <source>
        <dbReference type="HAMAP-Rule" id="MF_00870"/>
    </source>
</evidence>
<feature type="region of interest" description="Metallo-beta-lactamase C-terminus" evidence="12">
    <location>
        <begin position="573"/>
        <end position="631"/>
    </location>
</feature>
<evidence type="ECO:0000313" key="16">
    <source>
        <dbReference type="Proteomes" id="UP000789941"/>
    </source>
</evidence>
<feature type="region of interest" description="KHb" evidence="12">
    <location>
        <begin position="68"/>
        <end position="135"/>
    </location>
</feature>
<proteinExistence type="inferred from homology"/>
<comment type="caution">
    <text evidence="12">Lacks conserved residue(s) required for the propagation of feature annotation.</text>
</comment>
<feature type="binding site" evidence="12">
    <location>
        <position position="243"/>
    </location>
    <ligand>
        <name>Zn(2+)</name>
        <dbReference type="ChEBI" id="CHEBI:29105"/>
        <label>2</label>
    </ligand>
</feature>
<dbReference type="InterPro" id="IPR001279">
    <property type="entry name" value="Metallo-B-lactamas"/>
</dbReference>
<dbReference type="InterPro" id="IPR033769">
    <property type="entry name" value="TffA_KH"/>
</dbReference>
<feature type="binding site" evidence="12">
    <location>
        <position position="240"/>
    </location>
    <ligand>
        <name>Zn(2+)</name>
        <dbReference type="ChEBI" id="CHEBI:29105"/>
        <label>1</label>
    </ligand>
</feature>
<dbReference type="EC" id="3.1.-.-" evidence="12"/>
<evidence type="ECO:0000259" key="14">
    <source>
        <dbReference type="SMART" id="SM01027"/>
    </source>
</evidence>
<keyword evidence="2 12" id="KW-0540">Nuclease</keyword>
<evidence type="ECO:0000256" key="7">
    <source>
        <dbReference type="ARBA" id="ARBA00022839"/>
    </source>
</evidence>
<dbReference type="HAMAP" id="MF_00870">
    <property type="entry name" value="FttA"/>
    <property type="match status" value="1"/>
</dbReference>
<keyword evidence="10 12" id="KW-0238">DNA-binding</keyword>
<dbReference type="EMBL" id="CABMJJ010000003">
    <property type="protein sequence ID" value="VVC02920.1"/>
    <property type="molecule type" value="Genomic_DNA"/>
</dbReference>
<feature type="binding site" evidence="12">
    <location>
        <position position="242"/>
    </location>
    <ligand>
        <name>Zn(2+)</name>
        <dbReference type="ChEBI" id="CHEBI:29105"/>
        <label>2</label>
    </ligand>
</feature>
<evidence type="ECO:0000256" key="2">
    <source>
        <dbReference type="ARBA" id="ARBA00022722"/>
    </source>
</evidence>
<evidence type="ECO:0000256" key="1">
    <source>
        <dbReference type="ARBA" id="ARBA00022472"/>
    </source>
</evidence>
<evidence type="ECO:0000256" key="5">
    <source>
        <dbReference type="ARBA" id="ARBA00022801"/>
    </source>
</evidence>
<dbReference type="GO" id="GO:0006353">
    <property type="term" value="P:DNA-templated transcription termination"/>
    <property type="evidence" value="ECO:0007669"/>
    <property type="project" value="UniProtKB-UniRule"/>
</dbReference>
<dbReference type="GO" id="GO:0004532">
    <property type="term" value="F:RNA exonuclease activity"/>
    <property type="evidence" value="ECO:0007669"/>
    <property type="project" value="UniProtKB-UniRule"/>
</dbReference>
<reference evidence="15 16" key="1">
    <citation type="submission" date="2019-08" db="EMBL/GenBank/DDBJ databases">
        <authorList>
            <person name="Vazquez-Campos X."/>
        </authorList>
    </citation>
    <scope>NUCLEOTIDE SEQUENCE [LARGE SCALE GENOMIC DNA]</scope>
    <source>
        <strain evidence="15">LFW-283_2</strain>
    </source>
</reference>
<feature type="domain" description="Metallo-beta-lactamase" evidence="13">
    <location>
        <begin position="188"/>
        <end position="387"/>
    </location>
</feature>
<dbReference type="InterPro" id="IPR022712">
    <property type="entry name" value="Beta_Casp"/>
</dbReference>
<feature type="binding site" evidence="12">
    <location>
        <position position="349"/>
    </location>
    <ligand>
        <name>Zn(2+)</name>
        <dbReference type="ChEBI" id="CHEBI:29105"/>
        <label>1</label>
    </ligand>
</feature>
<keyword evidence="3 12" id="KW-0479">Metal-binding</keyword>
<sequence>MHYKDIVKRISEIMPPQCEVTKVEPEGLSTVIYIRNIEAFYSNDRLIKELASALKKKVTIRVDPSELTDMGEAKALIESTVPKEAEIKNITFVPEMCEVRIEAIKPGLVIGKGGSILKEIMLKTRWAPVTLRAPTMPSATIDGIRKINVLEASERKKFLVNIGKKICQPTPAGDWIRIMALGGFREVGRSCLLVQTPNSKVLLDVGVNTATSDPTRAYPYLNMAGFSLEEIDAVVISHGHMDHMGFLPYLYAYGYDGPVYCTPPTRDFMVLLQQDYINLCKKAFNVDAPYTKKDIYKELRNVITVDYEEVVDITPEIKMTLYNAGHILGSASIHLHIGEGAHNLVYSGDIKFGFTRLFDPATTHFPRLETLLIESTYGGRNDISVNRFDSETKLFSIIKETVAKRGKVLIPVFSVGRSQEILLVLEDLARREPDFNVPIYIDGMILEASAIHTAYPEYLREQLQRRILSDRSPFESPMIKVAKGTSKEEIVNGEPAIILAPSGMLTGGPSYEYLKLMADNPNNTLVFVGYQSALSLGSKIQQGMKELPILGDDGKMKSLNINMRVETAEGFSGHSDRAQLMAYLKNLRPTPERIMTMHGDWGKTEEFARSISMMMRKDSRALGDLEAVRLK</sequence>
<evidence type="ECO:0000313" key="15">
    <source>
        <dbReference type="EMBL" id="VVC02920.1"/>
    </source>
</evidence>
<dbReference type="GO" id="GO:0008270">
    <property type="term" value="F:zinc ion binding"/>
    <property type="evidence" value="ECO:0007669"/>
    <property type="project" value="UniProtKB-UniRule"/>
</dbReference>
<feature type="binding site" evidence="12">
    <location>
        <position position="598"/>
    </location>
    <ligand>
        <name>Zn(2+)</name>
        <dbReference type="ChEBI" id="CHEBI:29105"/>
        <label>2</label>
    </ligand>
</feature>
<organism evidence="15 16">
    <name type="scientific">Candidatus Bilamarchaeum dharawalense</name>
    <dbReference type="NCBI Taxonomy" id="2885759"/>
    <lineage>
        <taxon>Archaea</taxon>
        <taxon>Candidatus Micrarchaeota</taxon>
        <taxon>Candidatus Micrarchaeia</taxon>
        <taxon>Candidatus Anstonellales</taxon>
        <taxon>Candidatus Bilamarchaeaceae</taxon>
        <taxon>Candidatus Bilamarchaeum</taxon>
    </lineage>
</organism>
<evidence type="ECO:0000256" key="8">
    <source>
        <dbReference type="ARBA" id="ARBA00022884"/>
    </source>
</evidence>
<comment type="function">
    <text evidence="12">Terminates transcription on the whole genome. Termination is linked to FttA-mediated RNA cleavage and does not require NTP hydrolysis. Cleaves endonucleolytically at the RNA exit channel of RNA polymerase (RNAP); the 5'-3' exonuclease activity of this protein degrades the nascent RNA released from RNAP.</text>
</comment>
<dbReference type="Proteomes" id="UP000789941">
    <property type="component" value="Unassembled WGS sequence"/>
</dbReference>
<keyword evidence="9 12" id="KW-0805">Transcription regulation</keyword>